<dbReference type="PANTHER" id="PTHR46579">
    <property type="entry name" value="F5/8 TYPE C DOMAIN-CONTAINING PROTEIN-RELATED"/>
    <property type="match status" value="1"/>
</dbReference>
<reference evidence="2" key="1">
    <citation type="submission" date="2021-07" db="EMBL/GenBank/DDBJ databases">
        <authorList>
            <person name="Catto M.A."/>
            <person name="Jacobson A."/>
            <person name="Kennedy G."/>
            <person name="Labadie P."/>
            <person name="Hunt B.G."/>
            <person name="Srinivasan R."/>
        </authorList>
    </citation>
    <scope>NUCLEOTIDE SEQUENCE</scope>
    <source>
        <strain evidence="2">PL_HMW_Pooled</strain>
        <tissue evidence="2">Head</tissue>
    </source>
</reference>
<proteinExistence type="predicted"/>
<comment type="caution">
    <text evidence="2">The sequence shown here is derived from an EMBL/GenBank/DDBJ whole genome shotgun (WGS) entry which is preliminary data.</text>
</comment>
<feature type="region of interest" description="Disordered" evidence="1">
    <location>
        <begin position="1"/>
        <end position="53"/>
    </location>
</feature>
<dbReference type="EMBL" id="JAHWGI010001200">
    <property type="protein sequence ID" value="KAK3924785.1"/>
    <property type="molecule type" value="Genomic_DNA"/>
</dbReference>
<feature type="compositionally biased region" description="Polar residues" evidence="1">
    <location>
        <begin position="37"/>
        <end position="53"/>
    </location>
</feature>
<keyword evidence="3" id="KW-1185">Reference proteome</keyword>
<name>A0AAE1LME4_9NEOP</name>
<dbReference type="PANTHER" id="PTHR46579:SF1">
    <property type="entry name" value="F5_8 TYPE C DOMAIN-CONTAINING PROTEIN"/>
    <property type="match status" value="1"/>
</dbReference>
<evidence type="ECO:0000313" key="2">
    <source>
        <dbReference type="EMBL" id="KAK3924785.1"/>
    </source>
</evidence>
<dbReference type="Proteomes" id="UP001219518">
    <property type="component" value="Unassembled WGS sequence"/>
</dbReference>
<accession>A0AAE1LME4</accession>
<gene>
    <name evidence="2" type="ORF">KUF71_012919</name>
</gene>
<evidence type="ECO:0000256" key="1">
    <source>
        <dbReference type="SAM" id="MobiDB-lite"/>
    </source>
</evidence>
<organism evidence="2 3">
    <name type="scientific">Frankliniella fusca</name>
    <dbReference type="NCBI Taxonomy" id="407009"/>
    <lineage>
        <taxon>Eukaryota</taxon>
        <taxon>Metazoa</taxon>
        <taxon>Ecdysozoa</taxon>
        <taxon>Arthropoda</taxon>
        <taxon>Hexapoda</taxon>
        <taxon>Insecta</taxon>
        <taxon>Pterygota</taxon>
        <taxon>Neoptera</taxon>
        <taxon>Paraneoptera</taxon>
        <taxon>Thysanoptera</taxon>
        <taxon>Terebrantia</taxon>
        <taxon>Thripoidea</taxon>
        <taxon>Thripidae</taxon>
        <taxon>Frankliniella</taxon>
    </lineage>
</organism>
<dbReference type="AlphaFoldDB" id="A0AAE1LME4"/>
<evidence type="ECO:0000313" key="3">
    <source>
        <dbReference type="Proteomes" id="UP001219518"/>
    </source>
</evidence>
<feature type="compositionally biased region" description="Acidic residues" evidence="1">
    <location>
        <begin position="228"/>
        <end position="252"/>
    </location>
</feature>
<sequence length="835" mass="93179">MSDPPKRPRFLGPEEDNLKPQSGNDRVDGRVSIISGDPQSSQHHAQHSPLQNIGCISQQFEEVLGDSVSTCPKTTQSNDGPQSSKRTGNISSFHPKPEAQLLQLHMCSEEKLSPLRTDRSDLDVTSEAINAPSDPIIASSDPIIASSDSITALSDSITALSDPSIDSSDPNVSAEYEELHLPEYCSILTKDSVTEQKLSSPALQPEADNMQADCPLLAFLSDTKLESESESESEEESCYSDQESQSDLESEEELLRCKQPEPELRDIISLMTNEDENTEFDPEEYVYENESSSSVEGDRPLYEGASLTFHESIVSILTFALSFRLTGVCIKALLDLIYLHIPKTVHQQLQALLQQPGFYQKLQFEDNQAPGKYSDVYSGELYQNLLRNGFLGRDVLTFQWRRNDSPHSVKMEEYAKKGTELKPFKGVKGVCSLSFVMPNYLLGTAIDWMHSVYGGVGKKVLLLLLSTKKKAKAWSISKYQSVLNDRLLNIKPPAHITRVPRSLTEIKYFKTSEWKTWLNDYSLPVINGVLPDSYLLHHGSLVAAAHLLNANEVLYESLTVAENLLKKYVAQFSDFYHPDYLTINIHLLLHLHSVVVNQGAAWVYTCFPLESLNGVILSLVHGTRWAEQQIATSVQTCLALPEIVSKLPESEAKQFCSKVMNRRKYQGAEVVNGSAIIGKTVLLNQEDVPPHIVSTLEKANIKYRRLKQFHSLKRGKFLYVALSSNASVCRDSSAAVYSTCNGSNVGLIETFFRVYNCDCMDCSCDSTILALVTKCEVVMKFKTLIPEVFVPNVAEYKTTKEYDIVCPTNLLGVCVKMIISEKLYLAKPTNTMEVE</sequence>
<reference evidence="2" key="2">
    <citation type="journal article" date="2023" name="BMC Genomics">
        <title>Pest status, molecular evolution, and epigenetic factors derived from the genome assembly of Frankliniella fusca, a thysanopteran phytovirus vector.</title>
        <authorList>
            <person name="Catto M.A."/>
            <person name="Labadie P.E."/>
            <person name="Jacobson A.L."/>
            <person name="Kennedy G.G."/>
            <person name="Srinivasan R."/>
            <person name="Hunt B.G."/>
        </authorList>
    </citation>
    <scope>NUCLEOTIDE SEQUENCE</scope>
    <source>
        <strain evidence="2">PL_HMW_Pooled</strain>
    </source>
</reference>
<feature type="region of interest" description="Disordered" evidence="1">
    <location>
        <begin position="224"/>
        <end position="256"/>
    </location>
</feature>
<feature type="region of interest" description="Disordered" evidence="1">
    <location>
        <begin position="67"/>
        <end position="93"/>
    </location>
</feature>
<feature type="compositionally biased region" description="Polar residues" evidence="1">
    <location>
        <begin position="67"/>
        <end position="92"/>
    </location>
</feature>
<protein>
    <submittedName>
        <fullName evidence="2">Ras-related protein Rab7A</fullName>
    </submittedName>
</protein>